<protein>
    <submittedName>
        <fullName evidence="3">Trehalase-like domain-containing protein</fullName>
    </submittedName>
</protein>
<comment type="caution">
    <text evidence="3">The sequence shown here is derived from an EMBL/GenBank/DDBJ whole genome shotgun (WGS) entry which is preliminary data.</text>
</comment>
<feature type="region of interest" description="Disordered" evidence="1">
    <location>
        <begin position="55"/>
        <end position="77"/>
    </location>
</feature>
<accession>A0ABV9Y9N2</accession>
<proteinExistence type="predicted"/>
<name>A0ABV9Y9N2_9PSEU</name>
<feature type="compositionally biased region" description="Polar residues" evidence="1">
    <location>
        <begin position="67"/>
        <end position="77"/>
    </location>
</feature>
<sequence length="93" mass="10026">MGTSEPMVLRLPGTDWEISSDGGQETATAVVRPREDAAIPPDAVLLHRRPVFRPPWASRSGAPVPTRSAQDWASTSKLPAVAVEPDLVLRSRS</sequence>
<evidence type="ECO:0000313" key="4">
    <source>
        <dbReference type="Proteomes" id="UP001595833"/>
    </source>
</evidence>
<dbReference type="Proteomes" id="UP001595833">
    <property type="component" value="Unassembled WGS sequence"/>
</dbReference>
<evidence type="ECO:0000313" key="3">
    <source>
        <dbReference type="EMBL" id="MFC5058671.1"/>
    </source>
</evidence>
<dbReference type="InterPro" id="IPR045582">
    <property type="entry name" value="Trehalase-like_N"/>
</dbReference>
<dbReference type="RefSeq" id="WP_344038780.1">
    <property type="nucleotide sequence ID" value="NZ_BAAAKE010000013.1"/>
</dbReference>
<feature type="domain" description="Trehalase-like N-terminal" evidence="2">
    <location>
        <begin position="1"/>
        <end position="37"/>
    </location>
</feature>
<dbReference type="EMBL" id="JBHSJB010000033">
    <property type="protein sequence ID" value="MFC5058671.1"/>
    <property type="molecule type" value="Genomic_DNA"/>
</dbReference>
<organism evidence="3 4">
    <name type="scientific">Saccharothrix xinjiangensis</name>
    <dbReference type="NCBI Taxonomy" id="204798"/>
    <lineage>
        <taxon>Bacteria</taxon>
        <taxon>Bacillati</taxon>
        <taxon>Actinomycetota</taxon>
        <taxon>Actinomycetes</taxon>
        <taxon>Pseudonocardiales</taxon>
        <taxon>Pseudonocardiaceae</taxon>
        <taxon>Saccharothrix</taxon>
    </lineage>
</organism>
<gene>
    <name evidence="3" type="ORF">ACFPFM_33595</name>
</gene>
<evidence type="ECO:0000256" key="1">
    <source>
        <dbReference type="SAM" id="MobiDB-lite"/>
    </source>
</evidence>
<dbReference type="Pfam" id="PF19291">
    <property type="entry name" value="TREH_N"/>
    <property type="match status" value="1"/>
</dbReference>
<evidence type="ECO:0000259" key="2">
    <source>
        <dbReference type="Pfam" id="PF19291"/>
    </source>
</evidence>
<reference evidence="4" key="1">
    <citation type="journal article" date="2019" name="Int. J. Syst. Evol. Microbiol.">
        <title>The Global Catalogue of Microorganisms (GCM) 10K type strain sequencing project: providing services to taxonomists for standard genome sequencing and annotation.</title>
        <authorList>
            <consortium name="The Broad Institute Genomics Platform"/>
            <consortium name="The Broad Institute Genome Sequencing Center for Infectious Disease"/>
            <person name="Wu L."/>
            <person name="Ma J."/>
        </authorList>
    </citation>
    <scope>NUCLEOTIDE SEQUENCE [LARGE SCALE GENOMIC DNA]</scope>
    <source>
        <strain evidence="4">KCTC 12848</strain>
    </source>
</reference>
<keyword evidence="4" id="KW-1185">Reference proteome</keyword>